<name>A0A5P3AQE1_PHOVU</name>
<evidence type="ECO:0000313" key="2">
    <source>
        <dbReference type="Proteomes" id="UP000326091"/>
    </source>
</evidence>
<dbReference type="Proteomes" id="UP000326091">
    <property type="component" value="Chromosome"/>
</dbReference>
<reference evidence="1 2" key="1">
    <citation type="submission" date="2019-09" db="EMBL/GenBank/DDBJ databases">
        <title>Commensal-derived Metabolites Govern Vibrio cholerae Pathogenesis in Host.</title>
        <authorList>
            <person name="Yoon S.S."/>
            <person name="Yoon M.Y."/>
        </authorList>
    </citation>
    <scope>NUCLEOTIDE SEQUENCE [LARGE SCALE GENOMIC DNA]</scope>
    <source>
        <strain evidence="1 2">VIC01</strain>
    </source>
</reference>
<protein>
    <submittedName>
        <fullName evidence="1">Uncharacterized protein</fullName>
    </submittedName>
</protein>
<proteinExistence type="predicted"/>
<evidence type="ECO:0000313" key="1">
    <source>
        <dbReference type="EMBL" id="QEW34885.1"/>
    </source>
</evidence>
<gene>
    <name evidence="1" type="ORF">VIC01_00328</name>
</gene>
<accession>A0A5P3AQE1</accession>
<organism evidence="1 2">
    <name type="scientific">Phocaeicola vulgatus</name>
    <name type="common">Bacteroides vulgatus</name>
    <dbReference type="NCBI Taxonomy" id="821"/>
    <lineage>
        <taxon>Bacteria</taxon>
        <taxon>Pseudomonadati</taxon>
        <taxon>Bacteroidota</taxon>
        <taxon>Bacteroidia</taxon>
        <taxon>Bacteroidales</taxon>
        <taxon>Bacteroidaceae</taxon>
        <taxon>Phocaeicola</taxon>
    </lineage>
</organism>
<dbReference type="EMBL" id="CP043529">
    <property type="protein sequence ID" value="QEW34885.1"/>
    <property type="molecule type" value="Genomic_DNA"/>
</dbReference>
<dbReference type="AlphaFoldDB" id="A0A5P3AQE1"/>
<sequence length="105" mass="11585">MLHLLYRLYGRTIVILFALLIDFHRFLKVAHHVRGGLGGMDDVFGGIDDTLRQIARIAYDPLCACPACEKQAQADNHCYSCSHVTLDFSGCYSSVGCPGCGFTRT</sequence>